<organism evidence="3 4">
    <name type="scientific">Spodoptera exigua</name>
    <name type="common">Beet armyworm</name>
    <name type="synonym">Noctua fulgens</name>
    <dbReference type="NCBI Taxonomy" id="7107"/>
    <lineage>
        <taxon>Eukaryota</taxon>
        <taxon>Metazoa</taxon>
        <taxon>Ecdysozoa</taxon>
        <taxon>Arthropoda</taxon>
        <taxon>Hexapoda</taxon>
        <taxon>Insecta</taxon>
        <taxon>Pterygota</taxon>
        <taxon>Neoptera</taxon>
        <taxon>Endopterygota</taxon>
        <taxon>Lepidoptera</taxon>
        <taxon>Glossata</taxon>
        <taxon>Ditrysia</taxon>
        <taxon>Noctuoidea</taxon>
        <taxon>Noctuidae</taxon>
        <taxon>Amphipyrinae</taxon>
        <taxon>Spodoptera</taxon>
    </lineage>
</organism>
<evidence type="ECO:0000313" key="3">
    <source>
        <dbReference type="EMBL" id="KAH9627659.1"/>
    </source>
</evidence>
<comment type="caution">
    <text evidence="3">The sequence shown here is derived from an EMBL/GenBank/DDBJ whole genome shotgun (WGS) entry which is preliminary data.</text>
</comment>
<dbReference type="Proteomes" id="UP000814243">
    <property type="component" value="Unassembled WGS sequence"/>
</dbReference>
<feature type="non-terminal residue" evidence="3">
    <location>
        <position position="1"/>
    </location>
</feature>
<feature type="compositionally biased region" description="Polar residues" evidence="1">
    <location>
        <begin position="1"/>
        <end position="19"/>
    </location>
</feature>
<sequence>TPLTAVNPTSTDTGTTQEQNYRETTEVPYLVETDSQENLYLPIQGRRIVNMMLHEYFFQQLQKISSHGSLFDCNLKDMTLIRESRNGLISKYKLKCIMCQKDFIVTNEELASEHNINANLAAATGITSAGIGFSQFKEITACMDLPIFTESTYLKIQDNVYEKWEATTVESMEIAAIRERDAAIAEKKKN</sequence>
<proteinExistence type="predicted"/>
<evidence type="ECO:0000256" key="1">
    <source>
        <dbReference type="SAM" id="MobiDB-lite"/>
    </source>
</evidence>
<evidence type="ECO:0000313" key="4">
    <source>
        <dbReference type="Proteomes" id="UP000814243"/>
    </source>
</evidence>
<dbReference type="Pfam" id="PF20700">
    <property type="entry name" value="Mutator"/>
    <property type="match status" value="1"/>
</dbReference>
<reference evidence="3" key="1">
    <citation type="journal article" date="2021" name="G3 (Bethesda)">
        <title>Genome and transcriptome analysis of the beet armyworm Spodoptera exigua reveals targets for pest control. .</title>
        <authorList>
            <person name="Simon S."/>
            <person name="Breeschoten T."/>
            <person name="Jansen H.J."/>
            <person name="Dirks R.P."/>
            <person name="Schranz M.E."/>
            <person name="Ros V.I.D."/>
        </authorList>
    </citation>
    <scope>NUCLEOTIDE SEQUENCE</scope>
    <source>
        <strain evidence="3">TB_SE_WUR_2020</strain>
    </source>
</reference>
<protein>
    <recommendedName>
        <fullName evidence="2">Mutator-like transposase domain-containing protein</fullName>
    </recommendedName>
</protein>
<feature type="domain" description="Mutator-like transposase" evidence="2">
    <location>
        <begin position="45"/>
        <end position="187"/>
    </location>
</feature>
<feature type="region of interest" description="Disordered" evidence="1">
    <location>
        <begin position="1"/>
        <end position="22"/>
    </location>
</feature>
<accession>A0A922LZS5</accession>
<gene>
    <name evidence="3" type="ORF">HF086_016392</name>
</gene>
<dbReference type="EMBL" id="JACEFF010000943">
    <property type="protein sequence ID" value="KAH9627659.1"/>
    <property type="molecule type" value="Genomic_DNA"/>
</dbReference>
<evidence type="ECO:0000259" key="2">
    <source>
        <dbReference type="Pfam" id="PF20700"/>
    </source>
</evidence>
<dbReference type="InterPro" id="IPR049012">
    <property type="entry name" value="Mutator_transp_dom"/>
</dbReference>
<dbReference type="AlphaFoldDB" id="A0A922LZS5"/>
<name>A0A922LZS5_SPOEX</name>